<accession>K9VE52</accession>
<organism evidence="1 2">
    <name type="scientific">Phormidium nigroviride PCC 7112</name>
    <dbReference type="NCBI Taxonomy" id="179408"/>
    <lineage>
        <taxon>Bacteria</taxon>
        <taxon>Bacillati</taxon>
        <taxon>Cyanobacteriota</taxon>
        <taxon>Cyanophyceae</taxon>
        <taxon>Oscillatoriophycideae</taxon>
        <taxon>Oscillatoriales</taxon>
        <taxon>Oscillatoriaceae</taxon>
        <taxon>Phormidium</taxon>
    </lineage>
</organism>
<gene>
    <name evidence="1" type="ORF">Osc7112_1713</name>
</gene>
<keyword evidence="2" id="KW-1185">Reference proteome</keyword>
<dbReference type="OrthoDB" id="467081at2"/>
<dbReference type="RefSeq" id="WP_015175524.1">
    <property type="nucleotide sequence ID" value="NC_019729.1"/>
</dbReference>
<protein>
    <submittedName>
        <fullName evidence="1">XisI protein</fullName>
    </submittedName>
</protein>
<dbReference type="Gene3D" id="3.30.310.110">
    <property type="entry name" value="XisI-like"/>
    <property type="match status" value="1"/>
</dbReference>
<dbReference type="Proteomes" id="UP000010478">
    <property type="component" value="Chromosome"/>
</dbReference>
<dbReference type="InterPro" id="IPR014968">
    <property type="entry name" value="XisI"/>
</dbReference>
<dbReference type="eggNOG" id="ENOG5032RPM">
    <property type="taxonomic scope" value="Bacteria"/>
</dbReference>
<dbReference type="Pfam" id="PF08869">
    <property type="entry name" value="XisI"/>
    <property type="match status" value="1"/>
</dbReference>
<proteinExistence type="predicted"/>
<dbReference type="CDD" id="cd16382">
    <property type="entry name" value="XisI-like"/>
    <property type="match status" value="1"/>
</dbReference>
<sequence>MGTFLENYRCIIKKILTEYAQIPYAYGDIQIQTVFDSDSDRYLLMILGRENDIRVHGCLVHVDIIEGKIWIQRDGTEEGIANELVAGGIPKEQIVLGFRSPNIRQYTGFAVN</sequence>
<dbReference type="SUPFAM" id="SSF143847">
    <property type="entry name" value="XisI-like"/>
    <property type="match status" value="1"/>
</dbReference>
<dbReference type="STRING" id="179408.Osc7112_1713"/>
<dbReference type="InterPro" id="IPR035943">
    <property type="entry name" value="XisI-like_sf"/>
</dbReference>
<reference evidence="1 2" key="1">
    <citation type="submission" date="2012-05" db="EMBL/GenBank/DDBJ databases">
        <title>Finished chromosome of genome of Oscillatoria sp. PCC 7112.</title>
        <authorList>
            <consortium name="US DOE Joint Genome Institute"/>
            <person name="Gugger M."/>
            <person name="Coursin T."/>
            <person name="Rippka R."/>
            <person name="Tandeau De Marsac N."/>
            <person name="Huntemann M."/>
            <person name="Wei C.-L."/>
            <person name="Han J."/>
            <person name="Detter J.C."/>
            <person name="Han C."/>
            <person name="Tapia R."/>
            <person name="Davenport K."/>
            <person name="Daligault H."/>
            <person name="Erkkila T."/>
            <person name="Gu W."/>
            <person name="Munk A.C.C."/>
            <person name="Teshima H."/>
            <person name="Xu Y."/>
            <person name="Chain P."/>
            <person name="Chen A."/>
            <person name="Krypides N."/>
            <person name="Mavromatis K."/>
            <person name="Markowitz V."/>
            <person name="Szeto E."/>
            <person name="Ivanova N."/>
            <person name="Mikhailova N."/>
            <person name="Ovchinnikova G."/>
            <person name="Pagani I."/>
            <person name="Pati A."/>
            <person name="Goodwin L."/>
            <person name="Peters L."/>
            <person name="Pitluck S."/>
            <person name="Woyke T."/>
            <person name="Kerfeld C."/>
        </authorList>
    </citation>
    <scope>NUCLEOTIDE SEQUENCE [LARGE SCALE GENOMIC DNA]</scope>
    <source>
        <strain evidence="1 2">PCC 7112</strain>
    </source>
</reference>
<dbReference type="KEGG" id="oni:Osc7112_1713"/>
<evidence type="ECO:0000313" key="2">
    <source>
        <dbReference type="Proteomes" id="UP000010478"/>
    </source>
</evidence>
<dbReference type="EMBL" id="CP003614">
    <property type="protein sequence ID" value="AFZ06206.1"/>
    <property type="molecule type" value="Genomic_DNA"/>
</dbReference>
<evidence type="ECO:0000313" key="1">
    <source>
        <dbReference type="EMBL" id="AFZ06206.1"/>
    </source>
</evidence>
<dbReference type="HOGENOM" id="CLU_149829_1_0_3"/>
<dbReference type="AlphaFoldDB" id="K9VE52"/>
<dbReference type="PATRIC" id="fig|179408.3.peg.2082"/>
<name>K9VE52_9CYAN</name>